<dbReference type="PANTHER" id="PTHR32401">
    <property type="entry name" value="CONCANAVALIN A-LIKE LECTIN FAMILY PROTEIN"/>
    <property type="match status" value="1"/>
</dbReference>
<dbReference type="PANTHER" id="PTHR32401:SF47">
    <property type="entry name" value="LEGUME LECTIN DOMAIN-CONTAINING PROTEIN"/>
    <property type="match status" value="1"/>
</dbReference>
<evidence type="ECO:0000313" key="7">
    <source>
        <dbReference type="EMBL" id="CAH8357390.1"/>
    </source>
</evidence>
<dbReference type="InterPro" id="IPR017441">
    <property type="entry name" value="Protein_kinase_ATP_BS"/>
</dbReference>
<keyword evidence="4" id="KW-0812">Transmembrane</keyword>
<keyword evidence="4" id="KW-0472">Membrane</keyword>
<evidence type="ECO:0000256" key="4">
    <source>
        <dbReference type="SAM" id="Phobius"/>
    </source>
</evidence>
<gene>
    <name evidence="7" type="ORF">ERUC_LOCUS23145</name>
</gene>
<keyword evidence="5" id="KW-0732">Signal</keyword>
<dbReference type="InterPro" id="IPR050258">
    <property type="entry name" value="Leguminous_Lectin"/>
</dbReference>
<protein>
    <recommendedName>
        <fullName evidence="6">Legume lectin domain-containing protein</fullName>
    </recommendedName>
</protein>
<sequence>MANLILFFSSVLILPFVYSVHFNITRFVSDSSEISYQGDAKANGAVELTNIEYTSRSGWATYGKKIPLWDPQTGKPSDFTTRFSFRIDTRGAAYGNYGHGFAFFLAPAEIQMPPNSAGGFLGLFNETDVLSSSYPLVHVEFDTFTNPEWDPLDMGSHVGINNNSLASSKATSWNVSTHSQDIGRVVILYDSVRRNLSVSWSYDLTSDPRKENSSLSYIIDLAKVLPSEVTVGFSATSGSVTEGNRLLTWEYSSDLEMRDIKKSQEDKKGMIIGSSVSGFVLVTFFIVLLIVFLKLKQRRKAGVEKEHLTSINEDLERGAGPRKFSYKDLASAANNFSVDRKLGEGGFGAVYKGYLNGLDMMVAIKKFAGGGGQGRVEPERSLVERVWDLYGKGEVITGVDEKLGSEGFDEKQVECLMIVGLWCAHPDSNSRPSIKQAIQVLNFEATLPHLPIKMPVASYHVSSSSAATSVSSGGAATATFSSAQLGR</sequence>
<evidence type="ECO:0000256" key="3">
    <source>
        <dbReference type="PROSITE-ProRule" id="PRU10141"/>
    </source>
</evidence>
<keyword evidence="8" id="KW-1185">Reference proteome</keyword>
<dbReference type="SUPFAM" id="SSF56112">
    <property type="entry name" value="Protein kinase-like (PK-like)"/>
    <property type="match status" value="1"/>
</dbReference>
<dbReference type="InterPro" id="IPR001220">
    <property type="entry name" value="Legume_lectin_dom"/>
</dbReference>
<evidence type="ECO:0000259" key="6">
    <source>
        <dbReference type="Pfam" id="PF00139"/>
    </source>
</evidence>
<evidence type="ECO:0000256" key="5">
    <source>
        <dbReference type="SAM" id="SignalP"/>
    </source>
</evidence>
<evidence type="ECO:0000256" key="2">
    <source>
        <dbReference type="ARBA" id="ARBA00022734"/>
    </source>
</evidence>
<feature type="transmembrane region" description="Helical" evidence="4">
    <location>
        <begin position="270"/>
        <end position="293"/>
    </location>
</feature>
<dbReference type="Proteomes" id="UP001642260">
    <property type="component" value="Unassembled WGS sequence"/>
</dbReference>
<keyword evidence="3" id="KW-0547">Nucleotide-binding</keyword>
<comment type="caution">
    <text evidence="7">The sequence shown here is derived from an EMBL/GenBank/DDBJ whole genome shotgun (WGS) entry which is preliminary data.</text>
</comment>
<dbReference type="Pfam" id="PF00139">
    <property type="entry name" value="Lectin_legB"/>
    <property type="match status" value="1"/>
</dbReference>
<dbReference type="Gene3D" id="3.30.200.20">
    <property type="entry name" value="Phosphorylase Kinase, domain 1"/>
    <property type="match status" value="1"/>
</dbReference>
<keyword evidence="2" id="KW-0430">Lectin</keyword>
<keyword evidence="4" id="KW-1133">Transmembrane helix</keyword>
<dbReference type="CDD" id="cd06899">
    <property type="entry name" value="lectin_legume_LecRK_Arcelin_ConA"/>
    <property type="match status" value="1"/>
</dbReference>
<feature type="binding site" evidence="3">
    <location>
        <position position="366"/>
    </location>
    <ligand>
        <name>ATP</name>
        <dbReference type="ChEBI" id="CHEBI:30616"/>
    </ligand>
</feature>
<dbReference type="InterPro" id="IPR011009">
    <property type="entry name" value="Kinase-like_dom_sf"/>
</dbReference>
<dbReference type="SUPFAM" id="SSF49899">
    <property type="entry name" value="Concanavalin A-like lectins/glucanases"/>
    <property type="match status" value="1"/>
</dbReference>
<dbReference type="PROSITE" id="PS00107">
    <property type="entry name" value="PROTEIN_KINASE_ATP"/>
    <property type="match status" value="1"/>
</dbReference>
<feature type="domain" description="Legume lectin" evidence="6">
    <location>
        <begin position="20"/>
        <end position="264"/>
    </location>
</feature>
<accession>A0ABC8KNH4</accession>
<proteinExistence type="inferred from homology"/>
<organism evidence="7 8">
    <name type="scientific">Eruca vesicaria subsp. sativa</name>
    <name type="common">Garden rocket</name>
    <name type="synonym">Eruca sativa</name>
    <dbReference type="NCBI Taxonomy" id="29727"/>
    <lineage>
        <taxon>Eukaryota</taxon>
        <taxon>Viridiplantae</taxon>
        <taxon>Streptophyta</taxon>
        <taxon>Embryophyta</taxon>
        <taxon>Tracheophyta</taxon>
        <taxon>Spermatophyta</taxon>
        <taxon>Magnoliopsida</taxon>
        <taxon>eudicotyledons</taxon>
        <taxon>Gunneridae</taxon>
        <taxon>Pentapetalae</taxon>
        <taxon>rosids</taxon>
        <taxon>malvids</taxon>
        <taxon>Brassicales</taxon>
        <taxon>Brassicaceae</taxon>
        <taxon>Brassiceae</taxon>
        <taxon>Eruca</taxon>
    </lineage>
</organism>
<dbReference type="GO" id="GO:0030246">
    <property type="term" value="F:carbohydrate binding"/>
    <property type="evidence" value="ECO:0007669"/>
    <property type="project" value="UniProtKB-KW"/>
</dbReference>
<evidence type="ECO:0000313" key="8">
    <source>
        <dbReference type="Proteomes" id="UP001642260"/>
    </source>
</evidence>
<dbReference type="EMBL" id="CAKOAT010230710">
    <property type="protein sequence ID" value="CAH8357390.1"/>
    <property type="molecule type" value="Genomic_DNA"/>
</dbReference>
<dbReference type="FunFam" id="2.60.120.200:FF:000103">
    <property type="entry name" value="L-type lectin-domain containing receptor kinase IX.1"/>
    <property type="match status" value="1"/>
</dbReference>
<comment type="similarity">
    <text evidence="1">Belongs to the leguminous lectin family.</text>
</comment>
<name>A0ABC8KNH4_ERUVS</name>
<dbReference type="Gene3D" id="2.60.120.200">
    <property type="match status" value="1"/>
</dbReference>
<dbReference type="AlphaFoldDB" id="A0ABC8KNH4"/>
<feature type="signal peptide" evidence="5">
    <location>
        <begin position="1"/>
        <end position="19"/>
    </location>
</feature>
<feature type="chain" id="PRO_5044842813" description="Legume lectin domain-containing protein" evidence="5">
    <location>
        <begin position="20"/>
        <end position="487"/>
    </location>
</feature>
<keyword evidence="3" id="KW-0067">ATP-binding</keyword>
<dbReference type="GO" id="GO:0005524">
    <property type="term" value="F:ATP binding"/>
    <property type="evidence" value="ECO:0007669"/>
    <property type="project" value="UniProtKB-UniRule"/>
</dbReference>
<dbReference type="InterPro" id="IPR013320">
    <property type="entry name" value="ConA-like_dom_sf"/>
</dbReference>
<reference evidence="7 8" key="1">
    <citation type="submission" date="2022-03" db="EMBL/GenBank/DDBJ databases">
        <authorList>
            <person name="Macdonald S."/>
            <person name="Ahmed S."/>
            <person name="Newling K."/>
        </authorList>
    </citation>
    <scope>NUCLEOTIDE SEQUENCE [LARGE SCALE GENOMIC DNA]</scope>
</reference>
<evidence type="ECO:0000256" key="1">
    <source>
        <dbReference type="ARBA" id="ARBA00007606"/>
    </source>
</evidence>